<dbReference type="AlphaFoldDB" id="A0A512PI49"/>
<sequence length="151" mass="16598">MAATMPMIDCPDGYEFSAERARLDPAWVHAALVEHAYWAVGRSRSTQDTAIDGSRNYGIYVSGSRRQVAYARVVTDGVTFGWLADVLVDPAHRGRGLGRALVTGIVADLDPAGLKRILLKASPEGRALYEKLGWAQVSEPDSWMERRRPSP</sequence>
<comment type="caution">
    <text evidence="2">The sequence shown here is derived from an EMBL/GenBank/DDBJ whole genome shotgun (WGS) entry which is preliminary data.</text>
</comment>
<dbReference type="InterPro" id="IPR053144">
    <property type="entry name" value="Acetyltransferase_Butenolide"/>
</dbReference>
<dbReference type="InterPro" id="IPR016181">
    <property type="entry name" value="Acyl_CoA_acyltransferase"/>
</dbReference>
<organism evidence="2 3">
    <name type="scientific">Cellulomonas soli</name>
    <dbReference type="NCBI Taxonomy" id="931535"/>
    <lineage>
        <taxon>Bacteria</taxon>
        <taxon>Bacillati</taxon>
        <taxon>Actinomycetota</taxon>
        <taxon>Actinomycetes</taxon>
        <taxon>Micrococcales</taxon>
        <taxon>Cellulomonadaceae</taxon>
        <taxon>Cellulomonas</taxon>
    </lineage>
</organism>
<evidence type="ECO:0000313" key="2">
    <source>
        <dbReference type="EMBL" id="GEP70880.1"/>
    </source>
</evidence>
<evidence type="ECO:0000313" key="3">
    <source>
        <dbReference type="Proteomes" id="UP000321798"/>
    </source>
</evidence>
<dbReference type="Proteomes" id="UP000321798">
    <property type="component" value="Unassembled WGS sequence"/>
</dbReference>
<proteinExistence type="predicted"/>
<accession>A0A512PI49</accession>
<reference evidence="2 3" key="1">
    <citation type="submission" date="2019-07" db="EMBL/GenBank/DDBJ databases">
        <title>Whole genome shotgun sequence of Cellulomonas soli NBRC 109434.</title>
        <authorList>
            <person name="Hosoyama A."/>
            <person name="Uohara A."/>
            <person name="Ohji S."/>
            <person name="Ichikawa N."/>
        </authorList>
    </citation>
    <scope>NUCLEOTIDE SEQUENCE [LARGE SCALE GENOMIC DNA]</scope>
    <source>
        <strain evidence="2 3">NBRC 109434</strain>
    </source>
</reference>
<name>A0A512PI49_9CELL</name>
<feature type="domain" description="N-acetyltransferase" evidence="1">
    <location>
        <begin position="1"/>
        <end position="149"/>
    </location>
</feature>
<dbReference type="CDD" id="cd04301">
    <property type="entry name" value="NAT_SF"/>
    <property type="match status" value="1"/>
</dbReference>
<dbReference type="Pfam" id="PF00583">
    <property type="entry name" value="Acetyltransf_1"/>
    <property type="match status" value="1"/>
</dbReference>
<dbReference type="SUPFAM" id="SSF55729">
    <property type="entry name" value="Acyl-CoA N-acyltransferases (Nat)"/>
    <property type="match status" value="1"/>
</dbReference>
<dbReference type="PANTHER" id="PTHR43233:SF1">
    <property type="entry name" value="FAMILY N-ACETYLTRANSFERASE, PUTATIVE (AFU_ORTHOLOGUE AFUA_6G03350)-RELATED"/>
    <property type="match status" value="1"/>
</dbReference>
<keyword evidence="2" id="KW-0808">Transferase</keyword>
<dbReference type="InterPro" id="IPR000182">
    <property type="entry name" value="GNAT_dom"/>
</dbReference>
<dbReference type="GO" id="GO:0016747">
    <property type="term" value="F:acyltransferase activity, transferring groups other than amino-acyl groups"/>
    <property type="evidence" value="ECO:0007669"/>
    <property type="project" value="InterPro"/>
</dbReference>
<evidence type="ECO:0000259" key="1">
    <source>
        <dbReference type="PROSITE" id="PS51186"/>
    </source>
</evidence>
<dbReference type="PANTHER" id="PTHR43233">
    <property type="entry name" value="FAMILY N-ACETYLTRANSFERASE, PUTATIVE (AFU_ORTHOLOGUE AFUA_6G03350)-RELATED"/>
    <property type="match status" value="1"/>
</dbReference>
<keyword evidence="3" id="KW-1185">Reference proteome</keyword>
<protein>
    <submittedName>
        <fullName evidence="2">N-acetyltransferase</fullName>
    </submittedName>
</protein>
<gene>
    <name evidence="2" type="ORF">CSO01_35950</name>
</gene>
<dbReference type="PROSITE" id="PS51186">
    <property type="entry name" value="GNAT"/>
    <property type="match status" value="1"/>
</dbReference>
<dbReference type="EMBL" id="BKAL01000016">
    <property type="protein sequence ID" value="GEP70880.1"/>
    <property type="molecule type" value="Genomic_DNA"/>
</dbReference>
<dbReference type="Gene3D" id="3.40.630.30">
    <property type="match status" value="1"/>
</dbReference>